<feature type="transmembrane region" description="Helical" evidence="2">
    <location>
        <begin position="263"/>
        <end position="280"/>
    </location>
</feature>
<comment type="caution">
    <text evidence="4">The sequence shown here is derived from an EMBL/GenBank/DDBJ whole genome shotgun (WGS) entry which is preliminary data.</text>
</comment>
<feature type="transmembrane region" description="Helical" evidence="2">
    <location>
        <begin position="32"/>
        <end position="53"/>
    </location>
</feature>
<dbReference type="RefSeq" id="WP_343957097.1">
    <property type="nucleotide sequence ID" value="NZ_BAAAKZ010000001.1"/>
</dbReference>
<feature type="transmembrane region" description="Helical" evidence="2">
    <location>
        <begin position="73"/>
        <end position="95"/>
    </location>
</feature>
<accession>A0ABW3TK92</accession>
<keyword evidence="5" id="KW-1185">Reference proteome</keyword>
<keyword evidence="4" id="KW-0808">Transferase</keyword>
<organism evidence="4 5">
    <name type="scientific">Leucobacter albus</name>
    <dbReference type="NCBI Taxonomy" id="272210"/>
    <lineage>
        <taxon>Bacteria</taxon>
        <taxon>Bacillati</taxon>
        <taxon>Actinomycetota</taxon>
        <taxon>Actinomycetes</taxon>
        <taxon>Micrococcales</taxon>
        <taxon>Microbacteriaceae</taxon>
        <taxon>Leucobacter</taxon>
    </lineage>
</organism>
<feature type="region of interest" description="Disordered" evidence="1">
    <location>
        <begin position="1"/>
        <end position="22"/>
    </location>
</feature>
<evidence type="ECO:0000313" key="4">
    <source>
        <dbReference type="EMBL" id="MFD1201151.1"/>
    </source>
</evidence>
<evidence type="ECO:0000259" key="3">
    <source>
        <dbReference type="Pfam" id="PF01757"/>
    </source>
</evidence>
<name>A0ABW3TK92_9MICO</name>
<evidence type="ECO:0000256" key="2">
    <source>
        <dbReference type="SAM" id="Phobius"/>
    </source>
</evidence>
<dbReference type="InterPro" id="IPR002656">
    <property type="entry name" value="Acyl_transf_3_dom"/>
</dbReference>
<keyword evidence="2" id="KW-1133">Transmembrane helix</keyword>
<keyword evidence="2" id="KW-0812">Transmembrane</keyword>
<feature type="transmembrane region" description="Helical" evidence="2">
    <location>
        <begin position="385"/>
        <end position="403"/>
    </location>
</feature>
<proteinExistence type="predicted"/>
<dbReference type="Proteomes" id="UP001597181">
    <property type="component" value="Unassembled WGS sequence"/>
</dbReference>
<protein>
    <submittedName>
        <fullName evidence="4">Acyltransferase</fullName>
        <ecNumber evidence="4">2.3.1.-</ecNumber>
    </submittedName>
</protein>
<feature type="transmembrane region" description="Helical" evidence="2">
    <location>
        <begin position="232"/>
        <end position="251"/>
    </location>
</feature>
<keyword evidence="2" id="KW-0472">Membrane</keyword>
<feature type="transmembrane region" description="Helical" evidence="2">
    <location>
        <begin position="205"/>
        <end position="225"/>
    </location>
</feature>
<feature type="domain" description="Acyltransferase 3" evidence="3">
    <location>
        <begin position="29"/>
        <end position="361"/>
    </location>
</feature>
<feature type="transmembrane region" description="Helical" evidence="2">
    <location>
        <begin position="181"/>
        <end position="199"/>
    </location>
</feature>
<keyword evidence="4" id="KW-0012">Acyltransferase</keyword>
<feature type="transmembrane region" description="Helical" evidence="2">
    <location>
        <begin position="155"/>
        <end position="174"/>
    </location>
</feature>
<gene>
    <name evidence="4" type="ORF">ACFQ3U_04505</name>
</gene>
<dbReference type="Pfam" id="PF01757">
    <property type="entry name" value="Acyl_transf_3"/>
    <property type="match status" value="1"/>
</dbReference>
<evidence type="ECO:0000256" key="1">
    <source>
        <dbReference type="SAM" id="MobiDB-lite"/>
    </source>
</evidence>
<dbReference type="EC" id="2.3.1.-" evidence="4"/>
<feature type="transmembrane region" description="Helical" evidence="2">
    <location>
        <begin position="347"/>
        <end position="365"/>
    </location>
</feature>
<evidence type="ECO:0000313" key="5">
    <source>
        <dbReference type="Proteomes" id="UP001597181"/>
    </source>
</evidence>
<dbReference type="GO" id="GO:0016746">
    <property type="term" value="F:acyltransferase activity"/>
    <property type="evidence" value="ECO:0007669"/>
    <property type="project" value="UniProtKB-KW"/>
</dbReference>
<reference evidence="5" key="1">
    <citation type="journal article" date="2019" name="Int. J. Syst. Evol. Microbiol.">
        <title>The Global Catalogue of Microorganisms (GCM) 10K type strain sequencing project: providing services to taxonomists for standard genome sequencing and annotation.</title>
        <authorList>
            <consortium name="The Broad Institute Genomics Platform"/>
            <consortium name="The Broad Institute Genome Sequencing Center for Infectious Disease"/>
            <person name="Wu L."/>
            <person name="Ma J."/>
        </authorList>
    </citation>
    <scope>NUCLEOTIDE SEQUENCE [LARGE SCALE GENOMIC DNA]</scope>
    <source>
        <strain evidence="5">CCUG 50213</strain>
    </source>
</reference>
<feature type="transmembrane region" description="Helical" evidence="2">
    <location>
        <begin position="116"/>
        <end position="135"/>
    </location>
</feature>
<sequence length="440" mass="44651">MSLISIPPAHAGSTPGRAPRPGAPARDFSVDLVRAACLVAVVAVHALMVGVSVQGGEPVLENALEPWGGFTVFSWFAQMMPLFFIAGGFASATHYRRLRARGATPAGYVAARLGRLLPVPLVAATATTAVLAALGAAGVDPGVVATAGWRISQPLWFLGVYVLCSALVPALLALHERAPRLTLALLGGAIVAVDVARAATGIEAVGFANLLFVWLFVQQLGFALAGGRAPGLRLAVASLAGAAGWVALGMSPVNLFAALNPPTAVLALLGVAQLAAFQALRPRLAGLAALPAVARAAAAINARSMTIYSWHMPVTVLLAGLLLAGLQLVGAAHALPLPLSGEWWLSRPAWLAAVALVVSAAVRAVTGLERRALALVTIARAPSRLRAAAAVLTGAAGVLVILAAVGAPAAWLGGSALLLAALVLCRERAQNPKAMPSSTP</sequence>
<feature type="transmembrane region" description="Helical" evidence="2">
    <location>
        <begin position="314"/>
        <end position="335"/>
    </location>
</feature>
<dbReference type="EMBL" id="JBHTLY010000002">
    <property type="protein sequence ID" value="MFD1201151.1"/>
    <property type="molecule type" value="Genomic_DNA"/>
</dbReference>